<organism evidence="1 2">
    <name type="scientific">Planctomicrobium piriforme</name>
    <dbReference type="NCBI Taxonomy" id="1576369"/>
    <lineage>
        <taxon>Bacteria</taxon>
        <taxon>Pseudomonadati</taxon>
        <taxon>Planctomycetota</taxon>
        <taxon>Planctomycetia</taxon>
        <taxon>Planctomycetales</taxon>
        <taxon>Planctomycetaceae</taxon>
        <taxon>Planctomicrobium</taxon>
    </lineage>
</organism>
<name>A0A1I3S8P1_9PLAN</name>
<dbReference type="Gene3D" id="3.40.50.1820">
    <property type="entry name" value="alpha/beta hydrolase"/>
    <property type="match status" value="1"/>
</dbReference>
<dbReference type="EMBL" id="FOQD01000023">
    <property type="protein sequence ID" value="SFJ55065.1"/>
    <property type="molecule type" value="Genomic_DNA"/>
</dbReference>
<dbReference type="Pfam" id="PF00756">
    <property type="entry name" value="Esterase"/>
    <property type="match status" value="1"/>
</dbReference>
<reference evidence="2" key="1">
    <citation type="submission" date="2016-10" db="EMBL/GenBank/DDBJ databases">
        <authorList>
            <person name="Varghese N."/>
            <person name="Submissions S."/>
        </authorList>
    </citation>
    <scope>NUCLEOTIDE SEQUENCE [LARGE SCALE GENOMIC DNA]</scope>
    <source>
        <strain evidence="2">DSM 26348</strain>
    </source>
</reference>
<protein>
    <submittedName>
        <fullName evidence="1">Putative esterase</fullName>
    </submittedName>
</protein>
<dbReference type="Proteomes" id="UP000199518">
    <property type="component" value="Unassembled WGS sequence"/>
</dbReference>
<sequence length="238" mass="26241">MWTSLQIAGRPADVFVPKDRTAAPGAVIFLHGHAAESLGTHEAFTRAFETWQLPVVCPMIPGCWWLDRVMPQFDAVQTPLDYVTTSIVDWVRTEWGIEPPHVALLGVSTGGQGVLQIAYRQAMRYPVVAAISPAIDFDRIYGRGFGVEDLFPDAETARQETAVLRIHPLNWPKAQFFCSDPLDANWHEGAQRLSSKLSSSGILHTSDLTTSHGGHGWPYFEAMAETAVAFVAKGLKRV</sequence>
<dbReference type="OrthoDB" id="9784036at2"/>
<keyword evidence="2" id="KW-1185">Reference proteome</keyword>
<evidence type="ECO:0000313" key="1">
    <source>
        <dbReference type="EMBL" id="SFJ55065.1"/>
    </source>
</evidence>
<dbReference type="InterPro" id="IPR029058">
    <property type="entry name" value="AB_hydrolase_fold"/>
</dbReference>
<evidence type="ECO:0000313" key="2">
    <source>
        <dbReference type="Proteomes" id="UP000199518"/>
    </source>
</evidence>
<proteinExistence type="predicted"/>
<gene>
    <name evidence="1" type="ORF">SAMN05421753_12359</name>
</gene>
<dbReference type="InterPro" id="IPR000801">
    <property type="entry name" value="Esterase-like"/>
</dbReference>
<dbReference type="RefSeq" id="WP_139228673.1">
    <property type="nucleotide sequence ID" value="NZ_FOQD01000023.1"/>
</dbReference>
<dbReference type="AlphaFoldDB" id="A0A1I3S8P1"/>
<accession>A0A1I3S8P1</accession>
<dbReference type="SUPFAM" id="SSF53474">
    <property type="entry name" value="alpha/beta-Hydrolases"/>
    <property type="match status" value="1"/>
</dbReference>